<feature type="compositionally biased region" description="Low complexity" evidence="1">
    <location>
        <begin position="115"/>
        <end position="149"/>
    </location>
</feature>
<evidence type="ECO:0000256" key="1">
    <source>
        <dbReference type="SAM" id="MobiDB-lite"/>
    </source>
</evidence>
<evidence type="ECO:0000313" key="4">
    <source>
        <dbReference type="Proteomes" id="UP001317629"/>
    </source>
</evidence>
<reference evidence="3 4" key="1">
    <citation type="journal article" date="2023" name="Int. J. Syst. Evol. Microbiol.">
        <title>Methylocystis iwaonis sp. nov., a type II methane-oxidizing bacterium from surface soil of a rice paddy field in Japan, and emended description of the genus Methylocystis (ex Whittenbury et al. 1970) Bowman et al. 1993.</title>
        <authorList>
            <person name="Kaise H."/>
            <person name="Sawadogo J.B."/>
            <person name="Alam M.S."/>
            <person name="Ueno C."/>
            <person name="Dianou D."/>
            <person name="Shinjo R."/>
            <person name="Asakawa S."/>
        </authorList>
    </citation>
    <scope>NUCLEOTIDE SEQUENCE [LARGE SCALE GENOMIC DNA]</scope>
    <source>
        <strain evidence="3 4">SS37A-Re</strain>
    </source>
</reference>
<keyword evidence="2" id="KW-1133">Transmembrane helix</keyword>
<proteinExistence type="predicted"/>
<keyword evidence="2" id="KW-0472">Membrane</keyword>
<sequence>MPNTEGPNGQPPAAWVWSQYRGVLPADAPIRETPAASPVDPVDPPSSVYPAAIDPVAPAASRRSGWIGLGVAGAVLVIAGLTWLFTSRPAAESPAPAPTEATQQKSEAAPPPAVEPAAVIAPAADPAPAPAVQEAPKPAEAAPAPAPAHAPEHAKKKKHKG</sequence>
<feature type="region of interest" description="Disordered" evidence="1">
    <location>
        <begin position="90"/>
        <end position="161"/>
    </location>
</feature>
<organism evidence="3 4">
    <name type="scientific">Methylocystis iwaonis</name>
    <dbReference type="NCBI Taxonomy" id="2885079"/>
    <lineage>
        <taxon>Bacteria</taxon>
        <taxon>Pseudomonadati</taxon>
        <taxon>Pseudomonadota</taxon>
        <taxon>Alphaproteobacteria</taxon>
        <taxon>Hyphomicrobiales</taxon>
        <taxon>Methylocystaceae</taxon>
        <taxon>Methylocystis</taxon>
    </lineage>
</organism>
<name>A0ABM8E4R2_9HYPH</name>
<evidence type="ECO:0000256" key="2">
    <source>
        <dbReference type="SAM" id="Phobius"/>
    </source>
</evidence>
<gene>
    <name evidence="3" type="ORF">SS37A_03560</name>
</gene>
<accession>A0ABM8E4R2</accession>
<dbReference type="RefSeq" id="WP_281930052.1">
    <property type="nucleotide sequence ID" value="NZ_AP027142.1"/>
</dbReference>
<feature type="transmembrane region" description="Helical" evidence="2">
    <location>
        <begin position="65"/>
        <end position="85"/>
    </location>
</feature>
<dbReference type="EMBL" id="AP027142">
    <property type="protein sequence ID" value="BDV32827.1"/>
    <property type="molecule type" value="Genomic_DNA"/>
</dbReference>
<keyword evidence="4" id="KW-1185">Reference proteome</keyword>
<feature type="compositionally biased region" description="Low complexity" evidence="1">
    <location>
        <begin position="90"/>
        <end position="102"/>
    </location>
</feature>
<evidence type="ECO:0008006" key="5">
    <source>
        <dbReference type="Google" id="ProtNLM"/>
    </source>
</evidence>
<keyword evidence="2" id="KW-0812">Transmembrane</keyword>
<protein>
    <recommendedName>
        <fullName evidence="5">Sporulation protein</fullName>
    </recommendedName>
</protein>
<dbReference type="Proteomes" id="UP001317629">
    <property type="component" value="Chromosome"/>
</dbReference>
<evidence type="ECO:0000313" key="3">
    <source>
        <dbReference type="EMBL" id="BDV32827.1"/>
    </source>
</evidence>